<dbReference type="GO" id="GO:0016757">
    <property type="term" value="F:glycosyltransferase activity"/>
    <property type="evidence" value="ECO:0007669"/>
    <property type="project" value="UniProtKB-KW"/>
</dbReference>
<organism evidence="7 8">
    <name type="scientific">Ceratopteris richardii</name>
    <name type="common">Triangle waterfern</name>
    <dbReference type="NCBI Taxonomy" id="49495"/>
    <lineage>
        <taxon>Eukaryota</taxon>
        <taxon>Viridiplantae</taxon>
        <taxon>Streptophyta</taxon>
        <taxon>Embryophyta</taxon>
        <taxon>Tracheophyta</taxon>
        <taxon>Polypodiopsida</taxon>
        <taxon>Polypodiidae</taxon>
        <taxon>Polypodiales</taxon>
        <taxon>Pteridineae</taxon>
        <taxon>Pteridaceae</taxon>
        <taxon>Parkerioideae</taxon>
        <taxon>Ceratopteris</taxon>
    </lineage>
</organism>
<keyword evidence="6" id="KW-0812">Transmembrane</keyword>
<evidence type="ECO:0008006" key="9">
    <source>
        <dbReference type="Google" id="ProtNLM"/>
    </source>
</evidence>
<feature type="transmembrane region" description="Helical" evidence="6">
    <location>
        <begin position="41"/>
        <end position="63"/>
    </location>
</feature>
<evidence type="ECO:0000313" key="8">
    <source>
        <dbReference type="Proteomes" id="UP000825935"/>
    </source>
</evidence>
<dbReference type="InterPro" id="IPR003406">
    <property type="entry name" value="Glyco_trans_14"/>
</dbReference>
<dbReference type="InterPro" id="IPR044174">
    <property type="entry name" value="BC10-like"/>
</dbReference>
<comment type="subcellular location">
    <subcellularLocation>
        <location evidence="1">Membrane</location>
        <topology evidence="1">Single-pass type II membrane protein</topology>
    </subcellularLocation>
</comment>
<gene>
    <name evidence="7" type="ORF">KP509_20G050500</name>
</gene>
<dbReference type="AlphaFoldDB" id="A0A8T2SIC6"/>
<dbReference type="OrthoDB" id="191334at2759"/>
<proteinExistence type="predicted"/>
<evidence type="ECO:0000256" key="1">
    <source>
        <dbReference type="ARBA" id="ARBA00004606"/>
    </source>
</evidence>
<comment type="caution">
    <text evidence="7">The sequence shown here is derived from an EMBL/GenBank/DDBJ whole genome shotgun (WGS) entry which is preliminary data.</text>
</comment>
<name>A0A8T2SIC6_CERRI</name>
<keyword evidence="5" id="KW-0325">Glycoprotein</keyword>
<dbReference type="Proteomes" id="UP000825935">
    <property type="component" value="Chromosome 20"/>
</dbReference>
<evidence type="ECO:0000256" key="2">
    <source>
        <dbReference type="ARBA" id="ARBA00022676"/>
    </source>
</evidence>
<protein>
    <recommendedName>
        <fullName evidence="9">Core-2/I-branching beta-1,6-N-acetylglucosaminyltransferase family protein</fullName>
    </recommendedName>
</protein>
<dbReference type="PANTHER" id="PTHR31042">
    <property type="entry name" value="CORE-2/I-BRANCHING BETA-1,6-N-ACETYLGLUCOSAMINYLTRANSFERASE FAMILY PROTEIN-RELATED"/>
    <property type="match status" value="1"/>
</dbReference>
<keyword evidence="3" id="KW-0808">Transferase</keyword>
<dbReference type="GO" id="GO:0016020">
    <property type="term" value="C:membrane"/>
    <property type="evidence" value="ECO:0007669"/>
    <property type="project" value="UniProtKB-SubCell"/>
</dbReference>
<keyword evidence="8" id="KW-1185">Reference proteome</keyword>
<keyword evidence="2" id="KW-0328">Glycosyltransferase</keyword>
<evidence type="ECO:0000256" key="5">
    <source>
        <dbReference type="ARBA" id="ARBA00023180"/>
    </source>
</evidence>
<keyword evidence="6" id="KW-1133">Transmembrane helix</keyword>
<evidence type="ECO:0000256" key="3">
    <source>
        <dbReference type="ARBA" id="ARBA00022679"/>
    </source>
</evidence>
<dbReference type="OMA" id="ANWSTTH"/>
<evidence type="ECO:0000256" key="6">
    <source>
        <dbReference type="SAM" id="Phobius"/>
    </source>
</evidence>
<dbReference type="PANTHER" id="PTHR31042:SF150">
    <property type="entry name" value="OS06G0661900 PROTEIN"/>
    <property type="match status" value="1"/>
</dbReference>
<accession>A0A8T2SIC6</accession>
<dbReference type="EMBL" id="CM035425">
    <property type="protein sequence ID" value="KAH7331785.1"/>
    <property type="molecule type" value="Genomic_DNA"/>
</dbReference>
<sequence length="417" mass="48159">MPFLFPPSLSHTYTNTRPDTTHAQFRRSQSMSTQKISSRRGLWLGILISFVLVSLIGGVLWTFRASSFNSILPERFFEPLLKVQGVKLAPTPPARVKTDEEIASYVVSLDILSHRPFHSKSFKIAFMFLTRGPLPHEHIWERFFKGHESMYSVFVHASEEGHSRISPIFMGRDIWSKKVFWGKIDMIDAERRLLANALLDKDNKYFVLLSESCIPLWDFNYIYEHLSNSSISYVDCFYDPGPHGAGRYLDGMKPEVQHSDFHKGAQWFAVHRQHALLILADSLYYRKFKEFCKPGDANRNCYPDEHYVQTLLHIIDPQGISNWSVTYVDWTDQKAHPRSFHAGDINLSLLEKIKNITVSSHVTSDLKKLETKQPCLWNGVKYPCYLFARKFSADSSNHLEAILFNNAHQSADQPIRE</sequence>
<evidence type="ECO:0000313" key="7">
    <source>
        <dbReference type="EMBL" id="KAH7331785.1"/>
    </source>
</evidence>
<dbReference type="Pfam" id="PF02485">
    <property type="entry name" value="Branch"/>
    <property type="match status" value="1"/>
</dbReference>
<reference evidence="7" key="1">
    <citation type="submission" date="2021-08" db="EMBL/GenBank/DDBJ databases">
        <title>WGS assembly of Ceratopteris richardii.</title>
        <authorList>
            <person name="Marchant D.B."/>
            <person name="Chen G."/>
            <person name="Jenkins J."/>
            <person name="Shu S."/>
            <person name="Leebens-Mack J."/>
            <person name="Grimwood J."/>
            <person name="Schmutz J."/>
            <person name="Soltis P."/>
            <person name="Soltis D."/>
            <person name="Chen Z.-H."/>
        </authorList>
    </citation>
    <scope>NUCLEOTIDE SEQUENCE</scope>
    <source>
        <strain evidence="7">Whitten #5841</strain>
        <tissue evidence="7">Leaf</tissue>
    </source>
</reference>
<keyword evidence="4 6" id="KW-0472">Membrane</keyword>
<evidence type="ECO:0000256" key="4">
    <source>
        <dbReference type="ARBA" id="ARBA00023136"/>
    </source>
</evidence>